<dbReference type="Gene3D" id="2.40.50.140">
    <property type="entry name" value="Nucleic acid-binding proteins"/>
    <property type="match status" value="1"/>
</dbReference>
<accession>A0A419F8F2</accession>
<dbReference type="Pfam" id="PF00270">
    <property type="entry name" value="DEAD"/>
    <property type="match status" value="1"/>
</dbReference>
<dbReference type="Proteomes" id="UP000285961">
    <property type="component" value="Unassembled WGS sequence"/>
</dbReference>
<keyword evidence="10 15" id="KW-0234">DNA repair</keyword>
<evidence type="ECO:0000256" key="11">
    <source>
        <dbReference type="ARBA" id="ARBA00023235"/>
    </source>
</evidence>
<dbReference type="EMBL" id="QZKI01000011">
    <property type="protein sequence ID" value="RJP74722.1"/>
    <property type="molecule type" value="Genomic_DNA"/>
</dbReference>
<evidence type="ECO:0000256" key="8">
    <source>
        <dbReference type="ARBA" id="ARBA00023125"/>
    </source>
</evidence>
<evidence type="ECO:0000313" key="18">
    <source>
        <dbReference type="EMBL" id="RJP74722.1"/>
    </source>
</evidence>
<dbReference type="InterPro" id="IPR033454">
    <property type="entry name" value="RecG_wedge"/>
</dbReference>
<evidence type="ECO:0000256" key="12">
    <source>
        <dbReference type="ARBA" id="ARBA00034617"/>
    </source>
</evidence>
<evidence type="ECO:0000256" key="5">
    <source>
        <dbReference type="ARBA" id="ARBA00022801"/>
    </source>
</evidence>
<dbReference type="PROSITE" id="PS51192">
    <property type="entry name" value="HELICASE_ATP_BIND_1"/>
    <property type="match status" value="1"/>
</dbReference>
<feature type="domain" description="Helicase ATP-binding" evidence="16">
    <location>
        <begin position="286"/>
        <end position="447"/>
    </location>
</feature>
<comment type="catalytic activity">
    <reaction evidence="14 15">
        <text>ATP + H2O = ADP + phosphate + H(+)</text>
        <dbReference type="Rhea" id="RHEA:13065"/>
        <dbReference type="ChEBI" id="CHEBI:15377"/>
        <dbReference type="ChEBI" id="CHEBI:15378"/>
        <dbReference type="ChEBI" id="CHEBI:30616"/>
        <dbReference type="ChEBI" id="CHEBI:43474"/>
        <dbReference type="ChEBI" id="CHEBI:456216"/>
        <dbReference type="EC" id="5.6.2.4"/>
    </reaction>
</comment>
<dbReference type="InterPro" id="IPR045562">
    <property type="entry name" value="RecG_dom3_C"/>
</dbReference>
<evidence type="ECO:0000256" key="13">
    <source>
        <dbReference type="ARBA" id="ARBA00034808"/>
    </source>
</evidence>
<dbReference type="PANTHER" id="PTHR47964:SF1">
    <property type="entry name" value="ATP-DEPENDENT DNA HELICASE HOMOLOG RECG, CHLOROPLASTIC"/>
    <property type="match status" value="1"/>
</dbReference>
<keyword evidence="9 15" id="KW-0233">DNA recombination</keyword>
<dbReference type="SMART" id="SM00490">
    <property type="entry name" value="HELICc"/>
    <property type="match status" value="2"/>
</dbReference>
<dbReference type="SMART" id="SM00487">
    <property type="entry name" value="DEXDc"/>
    <property type="match status" value="1"/>
</dbReference>
<comment type="similarity">
    <text evidence="1 15">Belongs to the helicase family. RecG subfamily.</text>
</comment>
<dbReference type="GO" id="GO:0005524">
    <property type="term" value="F:ATP binding"/>
    <property type="evidence" value="ECO:0007669"/>
    <property type="project" value="UniProtKB-KW"/>
</dbReference>
<dbReference type="GO" id="GO:0006281">
    <property type="term" value="P:DNA repair"/>
    <property type="evidence" value="ECO:0007669"/>
    <property type="project" value="UniProtKB-UniRule"/>
</dbReference>
<dbReference type="InterPro" id="IPR001650">
    <property type="entry name" value="Helicase_C-like"/>
</dbReference>
<gene>
    <name evidence="18" type="primary">recG</name>
    <name evidence="18" type="ORF">C4532_01690</name>
</gene>
<proteinExistence type="inferred from homology"/>
<evidence type="ECO:0000256" key="4">
    <source>
        <dbReference type="ARBA" id="ARBA00022763"/>
    </source>
</evidence>
<keyword evidence="7 15" id="KW-0067">ATP-binding</keyword>
<keyword evidence="6 15" id="KW-0347">Helicase</keyword>
<dbReference type="Pfam" id="PF00271">
    <property type="entry name" value="Helicase_C"/>
    <property type="match status" value="1"/>
</dbReference>
<evidence type="ECO:0000256" key="9">
    <source>
        <dbReference type="ARBA" id="ARBA00023172"/>
    </source>
</evidence>
<evidence type="ECO:0000256" key="10">
    <source>
        <dbReference type="ARBA" id="ARBA00023204"/>
    </source>
</evidence>
<dbReference type="NCBIfam" id="TIGR00643">
    <property type="entry name" value="recG"/>
    <property type="match status" value="1"/>
</dbReference>
<dbReference type="GO" id="GO:0016887">
    <property type="term" value="F:ATP hydrolysis activity"/>
    <property type="evidence" value="ECO:0007669"/>
    <property type="project" value="RHEA"/>
</dbReference>
<dbReference type="InterPro" id="IPR011545">
    <property type="entry name" value="DEAD/DEAH_box_helicase_dom"/>
</dbReference>
<dbReference type="Pfam" id="PF19833">
    <property type="entry name" value="RecG_dom3_C"/>
    <property type="match status" value="1"/>
</dbReference>
<organism evidence="18 19">
    <name type="scientific">Candidatus Abyssobacteria bacterium SURF_17</name>
    <dbReference type="NCBI Taxonomy" id="2093361"/>
    <lineage>
        <taxon>Bacteria</taxon>
        <taxon>Pseudomonadati</taxon>
        <taxon>Candidatus Hydrogenedentota</taxon>
        <taxon>Candidatus Abyssobacteria</taxon>
    </lineage>
</organism>
<dbReference type="GO" id="GO:0003677">
    <property type="term" value="F:DNA binding"/>
    <property type="evidence" value="ECO:0007669"/>
    <property type="project" value="UniProtKB-KW"/>
</dbReference>
<dbReference type="InterPro" id="IPR004609">
    <property type="entry name" value="ATP-dep_DNA_helicase_RecG"/>
</dbReference>
<comment type="function">
    <text evidence="15">Plays a critical role in recombination and DNA repair. Helps process Holliday junction intermediates to mature products by catalyzing branch migration. Has replication fork regression activity, unwinds stalled or blocked replication forks to make a HJ that can be resolved. Has a DNA unwinding activity characteristic of a DNA helicase with 3'-5' polarity.</text>
</comment>
<dbReference type="Gene3D" id="3.40.50.300">
    <property type="entry name" value="P-loop containing nucleotide triphosphate hydrolases"/>
    <property type="match status" value="2"/>
</dbReference>
<evidence type="ECO:0000256" key="1">
    <source>
        <dbReference type="ARBA" id="ARBA00007504"/>
    </source>
</evidence>
<dbReference type="SUPFAM" id="SSF52540">
    <property type="entry name" value="P-loop containing nucleoside triphosphate hydrolases"/>
    <property type="match status" value="2"/>
</dbReference>
<dbReference type="AlphaFoldDB" id="A0A419F8F2"/>
<protein>
    <recommendedName>
        <fullName evidence="2 15">ATP-dependent DNA helicase RecG</fullName>
        <ecNumber evidence="13 15">5.6.2.4</ecNumber>
    </recommendedName>
</protein>
<evidence type="ECO:0000313" key="19">
    <source>
        <dbReference type="Proteomes" id="UP000285961"/>
    </source>
</evidence>
<dbReference type="Pfam" id="PF17191">
    <property type="entry name" value="RecG_wedge"/>
    <property type="match status" value="1"/>
</dbReference>
<evidence type="ECO:0000256" key="14">
    <source>
        <dbReference type="ARBA" id="ARBA00048988"/>
    </source>
</evidence>
<evidence type="ECO:0000259" key="17">
    <source>
        <dbReference type="PROSITE" id="PS51194"/>
    </source>
</evidence>
<keyword evidence="4 15" id="KW-0227">DNA damage</keyword>
<dbReference type="SUPFAM" id="SSF50249">
    <property type="entry name" value="Nucleic acid-binding proteins"/>
    <property type="match status" value="1"/>
</dbReference>
<dbReference type="InterPro" id="IPR027417">
    <property type="entry name" value="P-loop_NTPase"/>
</dbReference>
<keyword evidence="3 15" id="KW-0547">Nucleotide-binding</keyword>
<evidence type="ECO:0000259" key="16">
    <source>
        <dbReference type="PROSITE" id="PS51192"/>
    </source>
</evidence>
<keyword evidence="8" id="KW-0238">DNA-binding</keyword>
<keyword evidence="5 15" id="KW-0378">Hydrolase</keyword>
<dbReference type="CDD" id="cd04488">
    <property type="entry name" value="RecG_wedge_OBF"/>
    <property type="match status" value="1"/>
</dbReference>
<dbReference type="InterPro" id="IPR014001">
    <property type="entry name" value="Helicase_ATP-bd"/>
</dbReference>
<reference evidence="18 19" key="1">
    <citation type="journal article" date="2017" name="ISME J.">
        <title>Energy and carbon metabolisms in a deep terrestrial subsurface fluid microbial community.</title>
        <authorList>
            <person name="Momper L."/>
            <person name="Jungbluth S.P."/>
            <person name="Lee M.D."/>
            <person name="Amend J.P."/>
        </authorList>
    </citation>
    <scope>NUCLEOTIDE SEQUENCE [LARGE SCALE GENOMIC DNA]</scope>
    <source>
        <strain evidence="18">SURF_17</strain>
    </source>
</reference>
<dbReference type="NCBIfam" id="NF008168">
    <property type="entry name" value="PRK10917.2-2"/>
    <property type="match status" value="1"/>
</dbReference>
<dbReference type="NCBIfam" id="NF008165">
    <property type="entry name" value="PRK10917.1-3"/>
    <property type="match status" value="1"/>
</dbReference>
<dbReference type="PROSITE" id="PS51194">
    <property type="entry name" value="HELICASE_CTER"/>
    <property type="match status" value="1"/>
</dbReference>
<feature type="domain" description="Helicase C-terminal" evidence="17">
    <location>
        <begin position="469"/>
        <end position="628"/>
    </location>
</feature>
<dbReference type="PANTHER" id="PTHR47964">
    <property type="entry name" value="ATP-DEPENDENT DNA HELICASE HOMOLOG RECG, CHLOROPLASTIC"/>
    <property type="match status" value="1"/>
</dbReference>
<evidence type="ECO:0000256" key="6">
    <source>
        <dbReference type="ARBA" id="ARBA00022806"/>
    </source>
</evidence>
<evidence type="ECO:0000256" key="15">
    <source>
        <dbReference type="RuleBase" id="RU363016"/>
    </source>
</evidence>
<dbReference type="EC" id="5.6.2.4" evidence="13 15"/>
<dbReference type="GO" id="GO:0043138">
    <property type="term" value="F:3'-5' DNA helicase activity"/>
    <property type="evidence" value="ECO:0007669"/>
    <property type="project" value="UniProtKB-EC"/>
</dbReference>
<evidence type="ECO:0000256" key="7">
    <source>
        <dbReference type="ARBA" id="ARBA00022840"/>
    </source>
</evidence>
<evidence type="ECO:0000256" key="2">
    <source>
        <dbReference type="ARBA" id="ARBA00017846"/>
    </source>
</evidence>
<dbReference type="GO" id="GO:0006310">
    <property type="term" value="P:DNA recombination"/>
    <property type="evidence" value="ECO:0007669"/>
    <property type="project" value="UniProtKB-UniRule"/>
</dbReference>
<keyword evidence="11" id="KW-0413">Isomerase</keyword>
<evidence type="ECO:0000256" key="3">
    <source>
        <dbReference type="ARBA" id="ARBA00022741"/>
    </source>
</evidence>
<sequence length="697" mass="76802">MRARTVQRRNEHDSPLSLAITHCRGVGQKTASLLERVGISTVGDLMFHFPRAYLDRRSLTPIGSVQPPHPAVVVGEIIRLRSFRASRRLCVTQCTITDGTVPLNVVWFNQPYVARSLAKGVRVILSGNVSDRRGVHMQNPDVEVLSGETREFLHTMGLIPIYPLTEGLGQKKIRRLVHAALDDFLDRLEETLPDSLIQGRGLLSRGQALRGIHFPRTHDEIEKARERIAFEELLALQLCLRSATSSQAGTGIAHGAEPTLTRAFRSHLPFTLTDAQERAIAGIFRRMESSRQMNVLLQGDVGSGKTVVSACAMLKAVENGRQAVLMAPTEILAEQHLSSLGELLRGVNVETVLLSGRCPSSERRRATTLMASGRPALVVGTHALIESSVTIPNASLVVIDEQHRFGVNQRAALRQKGVNPDLIVMTATPIPRTLALALYGDFEVVTIDTCPPERHPVETRHIPDAGRNRMYRLLRETLSTGRQAFVVCPEIGERSDSGAGAAARVTETRTEYAKAFPDCRIGVLHGRLCAEEREKALTRFRNNDFDILVATTLIEVGIDIPNASVMVIESADRFGLAQLHQLRGRVGRSVHKSHCFLVAEPSTPEAIRRIELMTTVNDGFALAEHDMYLRGPGEFLGTAQSGIPPLRVAHLVKDFALLEQARETATAILDADPQLMLPENRPLRALLGDRMRQNVDL</sequence>
<name>A0A419F8F2_9BACT</name>
<dbReference type="InterPro" id="IPR012340">
    <property type="entry name" value="NA-bd_OB-fold"/>
</dbReference>
<dbReference type="InterPro" id="IPR047112">
    <property type="entry name" value="RecG/Mfd"/>
</dbReference>
<comment type="catalytic activity">
    <reaction evidence="12 15">
        <text>Couples ATP hydrolysis with the unwinding of duplex DNA by translocating in the 3'-5' direction.</text>
        <dbReference type="EC" id="5.6.2.4"/>
    </reaction>
</comment>
<comment type="caution">
    <text evidence="18">The sequence shown here is derived from an EMBL/GenBank/DDBJ whole genome shotgun (WGS) entry which is preliminary data.</text>
</comment>